<accession>A0A2T7CL84</accession>
<dbReference type="EMBL" id="CM009756">
    <property type="protein sequence ID" value="PUZ44109.1"/>
    <property type="molecule type" value="Genomic_DNA"/>
</dbReference>
<evidence type="ECO:0000313" key="2">
    <source>
        <dbReference type="EMBL" id="PUZ44109.1"/>
    </source>
</evidence>
<name>A0A2T7CL84_9POAL</name>
<proteinExistence type="predicted"/>
<evidence type="ECO:0000313" key="3">
    <source>
        <dbReference type="Proteomes" id="UP000244336"/>
    </source>
</evidence>
<keyword evidence="3" id="KW-1185">Reference proteome</keyword>
<evidence type="ECO:0000256" key="1">
    <source>
        <dbReference type="SAM" id="MobiDB-lite"/>
    </source>
</evidence>
<feature type="compositionally biased region" description="Polar residues" evidence="1">
    <location>
        <begin position="24"/>
        <end position="52"/>
    </location>
</feature>
<sequence length="52" mass="5714">MVFVQMKTALKIDAKSVGSKESNDGFSSRFQNSELNRQDPQSTGYTGSLATR</sequence>
<dbReference type="AlphaFoldDB" id="A0A2T7CL84"/>
<dbReference type="Gramene" id="PUZ44109">
    <property type="protein sequence ID" value="PUZ44109"/>
    <property type="gene ID" value="GQ55_8G063600"/>
</dbReference>
<feature type="region of interest" description="Disordered" evidence="1">
    <location>
        <begin position="14"/>
        <end position="52"/>
    </location>
</feature>
<protein>
    <submittedName>
        <fullName evidence="2">Uncharacterized protein</fullName>
    </submittedName>
</protein>
<organism evidence="2 3">
    <name type="scientific">Panicum hallii var. hallii</name>
    <dbReference type="NCBI Taxonomy" id="1504633"/>
    <lineage>
        <taxon>Eukaryota</taxon>
        <taxon>Viridiplantae</taxon>
        <taxon>Streptophyta</taxon>
        <taxon>Embryophyta</taxon>
        <taxon>Tracheophyta</taxon>
        <taxon>Spermatophyta</taxon>
        <taxon>Magnoliopsida</taxon>
        <taxon>Liliopsida</taxon>
        <taxon>Poales</taxon>
        <taxon>Poaceae</taxon>
        <taxon>PACMAD clade</taxon>
        <taxon>Panicoideae</taxon>
        <taxon>Panicodae</taxon>
        <taxon>Paniceae</taxon>
        <taxon>Panicinae</taxon>
        <taxon>Panicum</taxon>
        <taxon>Panicum sect. Panicum</taxon>
    </lineage>
</organism>
<reference evidence="2 3" key="1">
    <citation type="submission" date="2018-04" db="EMBL/GenBank/DDBJ databases">
        <title>WGS assembly of Panicum hallii var. hallii HAL2.</title>
        <authorList>
            <person name="Lovell J."/>
            <person name="Jenkins J."/>
            <person name="Lowry D."/>
            <person name="Mamidi S."/>
            <person name="Sreedasyam A."/>
            <person name="Weng X."/>
            <person name="Barry K."/>
            <person name="Bonette J."/>
            <person name="Campitelli B."/>
            <person name="Daum C."/>
            <person name="Gordon S."/>
            <person name="Gould B."/>
            <person name="Lipzen A."/>
            <person name="MacQueen A."/>
            <person name="Palacio-Mejia J."/>
            <person name="Plott C."/>
            <person name="Shakirov E."/>
            <person name="Shu S."/>
            <person name="Yoshinaga Y."/>
            <person name="Zane M."/>
            <person name="Rokhsar D."/>
            <person name="Grimwood J."/>
            <person name="Schmutz J."/>
            <person name="Juenger T."/>
        </authorList>
    </citation>
    <scope>NUCLEOTIDE SEQUENCE [LARGE SCALE GENOMIC DNA]</scope>
    <source>
        <strain evidence="3">cv. HAL2</strain>
    </source>
</reference>
<dbReference type="Proteomes" id="UP000244336">
    <property type="component" value="Chromosome 8"/>
</dbReference>
<gene>
    <name evidence="2" type="ORF">GQ55_8G063600</name>
</gene>